<feature type="domain" description="ABC transmembrane type-1" evidence="8">
    <location>
        <begin position="126"/>
        <end position="331"/>
    </location>
</feature>
<name>A0ABX5MM13_9BURK</name>
<keyword evidence="3" id="KW-1003">Cell membrane</keyword>
<dbReference type="EMBL" id="QJJV01000011">
    <property type="protein sequence ID" value="PXX14835.1"/>
    <property type="molecule type" value="Genomic_DNA"/>
</dbReference>
<feature type="transmembrane region" description="Helical" evidence="7">
    <location>
        <begin position="312"/>
        <end position="331"/>
    </location>
</feature>
<keyword evidence="4 7" id="KW-0812">Transmembrane</keyword>
<dbReference type="PANTHER" id="PTHR43163">
    <property type="entry name" value="DIPEPTIDE TRANSPORT SYSTEM PERMEASE PROTEIN DPPB-RELATED"/>
    <property type="match status" value="1"/>
</dbReference>
<dbReference type="InterPro" id="IPR045621">
    <property type="entry name" value="BPD_transp_1_N"/>
</dbReference>
<feature type="transmembrane region" description="Helical" evidence="7">
    <location>
        <begin position="132"/>
        <end position="153"/>
    </location>
</feature>
<dbReference type="RefSeq" id="WP_065065207.1">
    <property type="nucleotide sequence ID" value="NZ_CADFGS010000011.1"/>
</dbReference>
<organism evidence="9 10">
    <name type="scientific">Paraburkholderia tropica</name>
    <dbReference type="NCBI Taxonomy" id="92647"/>
    <lineage>
        <taxon>Bacteria</taxon>
        <taxon>Pseudomonadati</taxon>
        <taxon>Pseudomonadota</taxon>
        <taxon>Betaproteobacteria</taxon>
        <taxon>Burkholderiales</taxon>
        <taxon>Burkholderiaceae</taxon>
        <taxon>Paraburkholderia</taxon>
    </lineage>
</organism>
<feature type="transmembrane region" description="Helical" evidence="7">
    <location>
        <begin position="209"/>
        <end position="228"/>
    </location>
</feature>
<keyword evidence="2 7" id="KW-0813">Transport</keyword>
<dbReference type="CDD" id="cd06261">
    <property type="entry name" value="TM_PBP2"/>
    <property type="match status" value="1"/>
</dbReference>
<feature type="transmembrane region" description="Helical" evidence="7">
    <location>
        <begin position="165"/>
        <end position="189"/>
    </location>
</feature>
<dbReference type="PANTHER" id="PTHR43163:SF3">
    <property type="entry name" value="PEPTIDE ABC TRANSPORTER PERMEASE PROTEIN"/>
    <property type="match status" value="1"/>
</dbReference>
<evidence type="ECO:0000256" key="5">
    <source>
        <dbReference type="ARBA" id="ARBA00022989"/>
    </source>
</evidence>
<evidence type="ECO:0000256" key="2">
    <source>
        <dbReference type="ARBA" id="ARBA00022448"/>
    </source>
</evidence>
<keyword evidence="6 7" id="KW-0472">Membrane</keyword>
<sequence>MATPLTRPPRIDPDAANAANTALAHAARSTNALRFLATRAAWALFTLWLLSVLVFAGGQLLPGDIGRAVLGPLADARAVAALNHELGADRPLLQQYGAWIGHALRGDFGTSWTYRQAVAPFVGDALLQSAKLGLLAFFVVVPLGIGGGVWAALNGGRWLDRLISTLGLCASAVPEFVSSIVLILIFGVWLRWLPIEAVAPPDSGVLQTLRHLVLPVLPLVLVFFGYLARIARAGMLDALDADYTRTAILKGLPRHTVIVRHVLRNALLPSVTVAATQLGYLIGGLVVVESLFRYPGIGSLIYNAAKAKDFPLLEAGVLAVGLVYTLANLLADGLHVLLDPRLRAKGGA</sequence>
<evidence type="ECO:0000313" key="9">
    <source>
        <dbReference type="EMBL" id="PXX14835.1"/>
    </source>
</evidence>
<accession>A0ABX5MM13</accession>
<dbReference type="Gene3D" id="1.10.3720.10">
    <property type="entry name" value="MetI-like"/>
    <property type="match status" value="1"/>
</dbReference>
<evidence type="ECO:0000256" key="7">
    <source>
        <dbReference type="RuleBase" id="RU363032"/>
    </source>
</evidence>
<dbReference type="PROSITE" id="PS50928">
    <property type="entry name" value="ABC_TM1"/>
    <property type="match status" value="1"/>
</dbReference>
<reference evidence="9 10" key="1">
    <citation type="submission" date="2018-05" db="EMBL/GenBank/DDBJ databases">
        <title>Genomic Encyclopedia of Type Strains, Phase IV (KMG-V): Genome sequencing to study the core and pangenomes of soil and plant-associated prokaryotes.</title>
        <authorList>
            <person name="Whitman W."/>
        </authorList>
    </citation>
    <scope>NUCLEOTIDE SEQUENCE [LARGE SCALE GENOMIC DNA]</scope>
    <source>
        <strain evidence="9 10">SIr-6563</strain>
    </source>
</reference>
<comment type="caution">
    <text evidence="9">The sequence shown here is derived from an EMBL/GenBank/DDBJ whole genome shotgun (WGS) entry which is preliminary data.</text>
</comment>
<comment type="subcellular location">
    <subcellularLocation>
        <location evidence="1 7">Cell membrane</location>
        <topology evidence="1 7">Multi-pass membrane protein</topology>
    </subcellularLocation>
</comment>
<evidence type="ECO:0000256" key="1">
    <source>
        <dbReference type="ARBA" id="ARBA00004651"/>
    </source>
</evidence>
<feature type="transmembrane region" description="Helical" evidence="7">
    <location>
        <begin position="40"/>
        <end position="61"/>
    </location>
</feature>
<keyword evidence="5 7" id="KW-1133">Transmembrane helix</keyword>
<evidence type="ECO:0000313" key="10">
    <source>
        <dbReference type="Proteomes" id="UP000247515"/>
    </source>
</evidence>
<evidence type="ECO:0000256" key="4">
    <source>
        <dbReference type="ARBA" id="ARBA00022692"/>
    </source>
</evidence>
<proteinExistence type="inferred from homology"/>
<dbReference type="Pfam" id="PF19300">
    <property type="entry name" value="BPD_transp_1_N"/>
    <property type="match status" value="1"/>
</dbReference>
<dbReference type="InterPro" id="IPR035906">
    <property type="entry name" value="MetI-like_sf"/>
</dbReference>
<protein>
    <submittedName>
        <fullName evidence="9">Peptide/nickel transport system permease protein</fullName>
    </submittedName>
</protein>
<dbReference type="Pfam" id="PF00528">
    <property type="entry name" value="BPD_transp_1"/>
    <property type="match status" value="1"/>
</dbReference>
<comment type="similarity">
    <text evidence="7">Belongs to the binding-protein-dependent transport system permease family.</text>
</comment>
<gene>
    <name evidence="9" type="ORF">C7400_11142</name>
</gene>
<dbReference type="Proteomes" id="UP000247515">
    <property type="component" value="Unassembled WGS sequence"/>
</dbReference>
<dbReference type="InterPro" id="IPR000515">
    <property type="entry name" value="MetI-like"/>
</dbReference>
<evidence type="ECO:0000256" key="6">
    <source>
        <dbReference type="ARBA" id="ARBA00023136"/>
    </source>
</evidence>
<feature type="transmembrane region" description="Helical" evidence="7">
    <location>
        <begin position="266"/>
        <end position="292"/>
    </location>
</feature>
<dbReference type="SUPFAM" id="SSF161098">
    <property type="entry name" value="MetI-like"/>
    <property type="match status" value="1"/>
</dbReference>
<keyword evidence="10" id="KW-1185">Reference proteome</keyword>
<evidence type="ECO:0000256" key="3">
    <source>
        <dbReference type="ARBA" id="ARBA00022475"/>
    </source>
</evidence>
<dbReference type="GeneID" id="61303089"/>
<evidence type="ECO:0000259" key="8">
    <source>
        <dbReference type="PROSITE" id="PS50928"/>
    </source>
</evidence>